<dbReference type="AlphaFoldDB" id="A0A7I7MEK9"/>
<gene>
    <name evidence="1" type="ORF">MPSYJ_34240</name>
</gene>
<organism evidence="1 2">
    <name type="scientific">Mycolicibacterium psychrotolerans</name>
    <dbReference type="NCBI Taxonomy" id="216929"/>
    <lineage>
        <taxon>Bacteria</taxon>
        <taxon>Bacillati</taxon>
        <taxon>Actinomycetota</taxon>
        <taxon>Actinomycetes</taxon>
        <taxon>Mycobacteriales</taxon>
        <taxon>Mycobacteriaceae</taxon>
        <taxon>Mycolicibacterium</taxon>
    </lineage>
</organism>
<reference evidence="1 2" key="1">
    <citation type="journal article" date="2019" name="Emerg. Microbes Infect.">
        <title>Comprehensive subspecies identification of 175 nontuberculous mycobacteria species based on 7547 genomic profiles.</title>
        <authorList>
            <person name="Matsumoto Y."/>
            <person name="Kinjo T."/>
            <person name="Motooka D."/>
            <person name="Nabeya D."/>
            <person name="Jung N."/>
            <person name="Uechi K."/>
            <person name="Horii T."/>
            <person name="Iida T."/>
            <person name="Fujita J."/>
            <person name="Nakamura S."/>
        </authorList>
    </citation>
    <scope>NUCLEOTIDE SEQUENCE [LARGE SCALE GENOMIC DNA]</scope>
    <source>
        <strain evidence="1 2">JCM 13323</strain>
    </source>
</reference>
<evidence type="ECO:0000313" key="1">
    <source>
        <dbReference type="EMBL" id="BBX69963.1"/>
    </source>
</evidence>
<dbReference type="EMBL" id="AP022574">
    <property type="protein sequence ID" value="BBX69963.1"/>
    <property type="molecule type" value="Genomic_DNA"/>
</dbReference>
<dbReference type="KEGG" id="mpsc:MPSYJ_34240"/>
<accession>A0A7I7MEK9</accession>
<dbReference type="RefSeq" id="WP_163723333.1">
    <property type="nucleotide sequence ID" value="NZ_AP022574.1"/>
</dbReference>
<protein>
    <submittedName>
        <fullName evidence="1">Uncharacterized protein</fullName>
    </submittedName>
</protein>
<name>A0A7I7MEK9_9MYCO</name>
<keyword evidence="2" id="KW-1185">Reference proteome</keyword>
<evidence type="ECO:0000313" key="2">
    <source>
        <dbReference type="Proteomes" id="UP000466514"/>
    </source>
</evidence>
<dbReference type="Proteomes" id="UP000466514">
    <property type="component" value="Chromosome"/>
</dbReference>
<proteinExistence type="predicted"/>
<sequence>MPNVFVAQDRINLEGLGDALLLSRVSAKNRQHALLEIQRANPGLHFDRIDPGTVVVVPSVEGLRARSTEDPIGVAADDQIQRLTDGLDGLTAAAEQGEGDRKAETTRQLAALDEFLATGVPNQVPELAQIADSARSTLKRDATAGRVQLNSLRAARDTWLEQLAQLRWLL</sequence>